<keyword evidence="2" id="KW-0472">Membrane</keyword>
<gene>
    <name evidence="4" type="ORF">ACFSR3_10845</name>
</gene>
<dbReference type="PANTHER" id="PTHR30441">
    <property type="entry name" value="DUF748 DOMAIN-CONTAINING PROTEIN"/>
    <property type="match status" value="1"/>
</dbReference>
<reference evidence="5" key="1">
    <citation type="journal article" date="2019" name="Int. J. Syst. Evol. Microbiol.">
        <title>The Global Catalogue of Microorganisms (GCM) 10K type strain sequencing project: providing services to taxonomists for standard genome sequencing and annotation.</title>
        <authorList>
            <consortium name="The Broad Institute Genomics Platform"/>
            <consortium name="The Broad Institute Genome Sequencing Center for Infectious Disease"/>
            <person name="Wu L."/>
            <person name="Ma J."/>
        </authorList>
    </citation>
    <scope>NUCLEOTIDE SEQUENCE [LARGE SCALE GENOMIC DNA]</scope>
    <source>
        <strain evidence="5">KCTC 42107</strain>
    </source>
</reference>
<dbReference type="RefSeq" id="WP_379820979.1">
    <property type="nucleotide sequence ID" value="NZ_JBHUMD010000025.1"/>
</dbReference>
<keyword evidence="5" id="KW-1185">Reference proteome</keyword>
<dbReference type="Pfam" id="PF05170">
    <property type="entry name" value="AsmA"/>
    <property type="match status" value="1"/>
</dbReference>
<accession>A0ABW5NUL6</accession>
<feature type="region of interest" description="Disordered" evidence="1">
    <location>
        <begin position="918"/>
        <end position="943"/>
    </location>
</feature>
<keyword evidence="2" id="KW-1133">Transmembrane helix</keyword>
<keyword evidence="2" id="KW-0812">Transmembrane</keyword>
<dbReference type="PANTHER" id="PTHR30441:SF8">
    <property type="entry name" value="DUF748 DOMAIN-CONTAINING PROTEIN"/>
    <property type="match status" value="1"/>
</dbReference>
<sequence length="943" mass="105190">MEAPVKKIALKVLKWTGIVIASVLLLMYLIPLLFPGTVAQQVKTFANKSLDAELDFGESKLSFFTHFPSLTVSLDDFSLKGSTPFKKDTLLSAKQVAFGINLKRLIFNNEIKIDEIYVSDALVNVMVNEQGQANYNVYVAPKDQPVDTTGTGPAIRLDRVDFENCKIRYDDRSAKILVKADGFNYVGRGNLSEEVFDLQTDANIDAIDFIYDNVAYIERKEVHADLVTRINTNALSFILEKNQLRINRLPIEFTGLFTILKEGYNIDINAISENNKLKDLFSVVPPQYMAWLEDTRIKGRSDVLFSFKGRYNAVTGQKPDLAFGIRVRDGFIDYKKAPMAVSEYEMNLNVQLPSLDMEKLNINLSKLDFNLGKDHFHAFLETKGMKEMAVKANMKGTLNLASLDRALGISNMQLKGLLKADVVADGIYSAEKRLFPKAKGGVNLQGGYLKMPYYPNPITDIQFVSNIENDKGTFDDVKIAITPASFVFEGNPVYVKAIVSNFDDVLYDITAKGELNIGRIYKVFSQEGIDVTGYAKADLRLQGRQSYATTGQYSKLNNKGTLVIKDIKATTEYFPKSFYVNEGYFTFKNEKMWFDKFTANYGKSDFAMNGYLLNTINYFLESKGTLKGNFNVKSKLIDVNEFMALKEGDNKDVKPEIEAKNEANPKMSGVVVLPTNLDVSLVADAKKVAYTGLTLNNLKGKVGIASGKVYLQNTTFDIIDCKVRIDGGYDDESPMAANFNVQFQANDFDIKRAYTEIPLFHELVTAAEDMKGIVSLNYTLKGDIDGNMSPIYPSLKGGGTIFVRDVQVSGMKLFGSISKKTGSEGMENPNVKDIQVKSEIKNNLIKVEPFTLKVAGFRPTIRGTTSFDGLLDLRIRLGLPPGGLIGVPMVVTGTHENPKIKVFSKTGQAIEEAQYDEKTNTVIKKEERVEPETEKKEEPKKAE</sequence>
<feature type="domain" description="AsmA" evidence="3">
    <location>
        <begin position="11"/>
        <end position="178"/>
    </location>
</feature>
<dbReference type="InterPro" id="IPR052894">
    <property type="entry name" value="AsmA-related"/>
</dbReference>
<dbReference type="InterPro" id="IPR007844">
    <property type="entry name" value="AsmA"/>
</dbReference>
<dbReference type="Proteomes" id="UP001597480">
    <property type="component" value="Unassembled WGS sequence"/>
</dbReference>
<evidence type="ECO:0000313" key="4">
    <source>
        <dbReference type="EMBL" id="MFD2602554.1"/>
    </source>
</evidence>
<evidence type="ECO:0000313" key="5">
    <source>
        <dbReference type="Proteomes" id="UP001597480"/>
    </source>
</evidence>
<protein>
    <submittedName>
        <fullName evidence="4">AsmA family protein</fullName>
    </submittedName>
</protein>
<feature type="transmembrane region" description="Helical" evidence="2">
    <location>
        <begin position="12"/>
        <end position="34"/>
    </location>
</feature>
<proteinExistence type="predicted"/>
<evidence type="ECO:0000256" key="2">
    <source>
        <dbReference type="SAM" id="Phobius"/>
    </source>
</evidence>
<evidence type="ECO:0000259" key="3">
    <source>
        <dbReference type="Pfam" id="PF05170"/>
    </source>
</evidence>
<comment type="caution">
    <text evidence="4">The sequence shown here is derived from an EMBL/GenBank/DDBJ whole genome shotgun (WGS) entry which is preliminary data.</text>
</comment>
<evidence type="ECO:0000256" key="1">
    <source>
        <dbReference type="SAM" id="MobiDB-lite"/>
    </source>
</evidence>
<organism evidence="4 5">
    <name type="scientific">Flavobacterium suzhouense</name>
    <dbReference type="NCBI Taxonomy" id="1529638"/>
    <lineage>
        <taxon>Bacteria</taxon>
        <taxon>Pseudomonadati</taxon>
        <taxon>Bacteroidota</taxon>
        <taxon>Flavobacteriia</taxon>
        <taxon>Flavobacteriales</taxon>
        <taxon>Flavobacteriaceae</taxon>
        <taxon>Flavobacterium</taxon>
    </lineage>
</organism>
<dbReference type="EMBL" id="JBHUMD010000025">
    <property type="protein sequence ID" value="MFD2602554.1"/>
    <property type="molecule type" value="Genomic_DNA"/>
</dbReference>
<name>A0ABW5NUL6_9FLAO</name>